<evidence type="ECO:0000313" key="1">
    <source>
        <dbReference type="Proteomes" id="UP000887574"/>
    </source>
</evidence>
<evidence type="ECO:0000313" key="2">
    <source>
        <dbReference type="WBParaSite" id="jg7074"/>
    </source>
</evidence>
<organism evidence="1 2">
    <name type="scientific">Ditylenchus dipsaci</name>
    <dbReference type="NCBI Taxonomy" id="166011"/>
    <lineage>
        <taxon>Eukaryota</taxon>
        <taxon>Metazoa</taxon>
        <taxon>Ecdysozoa</taxon>
        <taxon>Nematoda</taxon>
        <taxon>Chromadorea</taxon>
        <taxon>Rhabditida</taxon>
        <taxon>Tylenchina</taxon>
        <taxon>Tylenchomorpha</taxon>
        <taxon>Sphaerularioidea</taxon>
        <taxon>Anguinidae</taxon>
        <taxon>Anguininae</taxon>
        <taxon>Ditylenchus</taxon>
    </lineage>
</organism>
<sequence>MYKSPVLRRDPVFDSPCQQSEFPADVKLSSYKPHVPPGISHSFANTGSRFFHSLPPGLLLRKRTKTFDKAEDNVVVENFTDSIFGPMHFTLEDVVSISIIRGRDMEVLATTNYAKAFIYFKSLLDFVY</sequence>
<dbReference type="InterPro" id="IPR010255">
    <property type="entry name" value="Haem_peroxidase_sf"/>
</dbReference>
<dbReference type="WBParaSite" id="jg7074">
    <property type="protein sequence ID" value="jg7074"/>
    <property type="gene ID" value="jg7074"/>
</dbReference>
<keyword evidence="1" id="KW-1185">Reference proteome</keyword>
<dbReference type="InterPro" id="IPR019791">
    <property type="entry name" value="Haem_peroxidase_animal"/>
</dbReference>
<reference evidence="2" key="1">
    <citation type="submission" date="2022-11" db="UniProtKB">
        <authorList>
            <consortium name="WormBaseParasite"/>
        </authorList>
    </citation>
    <scope>IDENTIFICATION</scope>
</reference>
<protein>
    <submittedName>
        <fullName evidence="2">Uncharacterized protein</fullName>
    </submittedName>
</protein>
<proteinExistence type="predicted"/>
<dbReference type="AlphaFoldDB" id="A0A915EN03"/>
<dbReference type="SUPFAM" id="SSF48113">
    <property type="entry name" value="Heme-dependent peroxidases"/>
    <property type="match status" value="1"/>
</dbReference>
<dbReference type="GO" id="GO:0020037">
    <property type="term" value="F:heme binding"/>
    <property type="evidence" value="ECO:0007669"/>
    <property type="project" value="InterPro"/>
</dbReference>
<dbReference type="GO" id="GO:0006979">
    <property type="term" value="P:response to oxidative stress"/>
    <property type="evidence" value="ECO:0007669"/>
    <property type="project" value="InterPro"/>
</dbReference>
<name>A0A915EN03_9BILA</name>
<accession>A0A915EN03</accession>
<dbReference type="PROSITE" id="PS50292">
    <property type="entry name" value="PEROXIDASE_3"/>
    <property type="match status" value="1"/>
</dbReference>
<dbReference type="GO" id="GO:0004601">
    <property type="term" value="F:peroxidase activity"/>
    <property type="evidence" value="ECO:0007669"/>
    <property type="project" value="InterPro"/>
</dbReference>
<dbReference type="Proteomes" id="UP000887574">
    <property type="component" value="Unplaced"/>
</dbReference>